<dbReference type="Proteomes" id="UP001428341">
    <property type="component" value="Unassembled WGS sequence"/>
</dbReference>
<name>A0AAP0QXJ9_9ROSI</name>
<proteinExistence type="predicted"/>
<dbReference type="AlphaFoldDB" id="A0AAP0QXJ9"/>
<feature type="signal peptide" evidence="1">
    <location>
        <begin position="1"/>
        <end position="29"/>
    </location>
</feature>
<gene>
    <name evidence="3" type="ORF">WN944_010140</name>
</gene>
<dbReference type="PANTHER" id="PTHR31286:SF180">
    <property type="entry name" value="OS10G0362600 PROTEIN"/>
    <property type="match status" value="1"/>
</dbReference>
<sequence length="259" mass="29898">MRLASWMTCSWMSRMFLLLLEEHYYQMSAHHCWSSSKHIPPTSRVKEVEIDSSGECIGKFVILRISVDITKPLKKVVVLTQEDVDNEEANDDDEDKEDISILVVYEKLPDFCFYCGCIEHQYKECVYYKSQSKDKLAYGSLRAGVSCKSQVAGEQGQEYPAHPRALGEACSPARESRHEGHATTYGYRNRESTFERWEDNGRRLRKTGIQRKPIKRNLWRRSFTRRDPGRGEVDRAETLVVERGQPESRINILAPSVGN</sequence>
<keyword evidence="1" id="KW-0732">Signal</keyword>
<reference evidence="3 4" key="1">
    <citation type="submission" date="2024-05" db="EMBL/GenBank/DDBJ databases">
        <title>Haplotype-resolved chromosome-level genome assembly of Huyou (Citrus changshanensis).</title>
        <authorList>
            <person name="Miao C."/>
            <person name="Chen W."/>
            <person name="Wu Y."/>
            <person name="Wang L."/>
            <person name="Zhao S."/>
            <person name="Grierson D."/>
            <person name="Xu C."/>
            <person name="Chen K."/>
        </authorList>
    </citation>
    <scope>NUCLEOTIDE SEQUENCE [LARGE SCALE GENOMIC DNA]</scope>
    <source>
        <strain evidence="3">01-14</strain>
        <tissue evidence="3">Leaf</tissue>
    </source>
</reference>
<dbReference type="Pfam" id="PF14392">
    <property type="entry name" value="zf-CCHC_4"/>
    <property type="match status" value="1"/>
</dbReference>
<feature type="domain" description="Zinc knuckle CX2CX4HX4C" evidence="2">
    <location>
        <begin position="99"/>
        <end position="126"/>
    </location>
</feature>
<evidence type="ECO:0000256" key="1">
    <source>
        <dbReference type="SAM" id="SignalP"/>
    </source>
</evidence>
<dbReference type="EMBL" id="JBCGBO010000002">
    <property type="protein sequence ID" value="KAK9221711.1"/>
    <property type="molecule type" value="Genomic_DNA"/>
</dbReference>
<protein>
    <recommendedName>
        <fullName evidence="2">Zinc knuckle CX2CX4HX4C domain-containing protein</fullName>
    </recommendedName>
</protein>
<accession>A0AAP0QXJ9</accession>
<organism evidence="3 4">
    <name type="scientific">Citrus x changshan-huyou</name>
    <dbReference type="NCBI Taxonomy" id="2935761"/>
    <lineage>
        <taxon>Eukaryota</taxon>
        <taxon>Viridiplantae</taxon>
        <taxon>Streptophyta</taxon>
        <taxon>Embryophyta</taxon>
        <taxon>Tracheophyta</taxon>
        <taxon>Spermatophyta</taxon>
        <taxon>Magnoliopsida</taxon>
        <taxon>eudicotyledons</taxon>
        <taxon>Gunneridae</taxon>
        <taxon>Pentapetalae</taxon>
        <taxon>rosids</taxon>
        <taxon>malvids</taxon>
        <taxon>Sapindales</taxon>
        <taxon>Rutaceae</taxon>
        <taxon>Aurantioideae</taxon>
        <taxon>Citrus</taxon>
    </lineage>
</organism>
<dbReference type="PANTHER" id="PTHR31286">
    <property type="entry name" value="GLYCINE-RICH CELL WALL STRUCTURAL PROTEIN 1.8-LIKE"/>
    <property type="match status" value="1"/>
</dbReference>
<evidence type="ECO:0000313" key="4">
    <source>
        <dbReference type="Proteomes" id="UP001428341"/>
    </source>
</evidence>
<dbReference type="InterPro" id="IPR040256">
    <property type="entry name" value="At4g02000-like"/>
</dbReference>
<comment type="caution">
    <text evidence="3">The sequence shown here is derived from an EMBL/GenBank/DDBJ whole genome shotgun (WGS) entry which is preliminary data.</text>
</comment>
<keyword evidence="4" id="KW-1185">Reference proteome</keyword>
<evidence type="ECO:0000259" key="2">
    <source>
        <dbReference type="Pfam" id="PF14392"/>
    </source>
</evidence>
<feature type="chain" id="PRO_5042912675" description="Zinc knuckle CX2CX4HX4C domain-containing protein" evidence="1">
    <location>
        <begin position="30"/>
        <end position="259"/>
    </location>
</feature>
<evidence type="ECO:0000313" key="3">
    <source>
        <dbReference type="EMBL" id="KAK9221711.1"/>
    </source>
</evidence>
<dbReference type="InterPro" id="IPR025836">
    <property type="entry name" value="Zn_knuckle_CX2CX4HX4C"/>
</dbReference>